<evidence type="ECO:0000313" key="2">
    <source>
        <dbReference type="Proteomes" id="UP001524502"/>
    </source>
</evidence>
<dbReference type="EMBL" id="JANFXK010000156">
    <property type="protein sequence ID" value="MCQ4638718.1"/>
    <property type="molecule type" value="Genomic_DNA"/>
</dbReference>
<accession>A0ABT1RU34</accession>
<reference evidence="1 2" key="1">
    <citation type="submission" date="2022-06" db="EMBL/GenBank/DDBJ databases">
        <title>Isolation of gut microbiota from human fecal samples.</title>
        <authorList>
            <person name="Pamer E.G."/>
            <person name="Barat B."/>
            <person name="Waligurski E."/>
            <person name="Medina S."/>
            <person name="Paddock L."/>
            <person name="Mostad J."/>
        </authorList>
    </citation>
    <scope>NUCLEOTIDE SEQUENCE [LARGE SCALE GENOMIC DNA]</scope>
    <source>
        <strain evidence="1 2">SL.3.17</strain>
    </source>
</reference>
<name>A0ABT1RU34_9FIRM</name>
<keyword evidence="2" id="KW-1185">Reference proteome</keyword>
<proteinExistence type="predicted"/>
<organism evidence="1 2">
    <name type="scientific">Anaerovorax odorimutans</name>
    <dbReference type="NCBI Taxonomy" id="109327"/>
    <lineage>
        <taxon>Bacteria</taxon>
        <taxon>Bacillati</taxon>
        <taxon>Bacillota</taxon>
        <taxon>Clostridia</taxon>
        <taxon>Peptostreptococcales</taxon>
        <taxon>Anaerovoracaceae</taxon>
        <taxon>Anaerovorax</taxon>
    </lineage>
</organism>
<gene>
    <name evidence="1" type="ORF">NE619_18500</name>
</gene>
<dbReference type="Proteomes" id="UP001524502">
    <property type="component" value="Unassembled WGS sequence"/>
</dbReference>
<feature type="non-terminal residue" evidence="1">
    <location>
        <position position="62"/>
    </location>
</feature>
<sequence length="62" mass="6983">MSEKKAPEALTPVGDFEITIEEDAKTLYYILENKKIFSPVKLVKKDSETEKIIPVAGAVFRL</sequence>
<protein>
    <submittedName>
        <fullName evidence="1">Uncharacterized protein</fullName>
    </submittedName>
</protein>
<evidence type="ECO:0000313" key="1">
    <source>
        <dbReference type="EMBL" id="MCQ4638718.1"/>
    </source>
</evidence>
<comment type="caution">
    <text evidence="1">The sequence shown here is derived from an EMBL/GenBank/DDBJ whole genome shotgun (WGS) entry which is preliminary data.</text>
</comment>